<gene>
    <name evidence="3" type="ORF">BG015_011252</name>
</gene>
<dbReference type="InterPro" id="IPR034257">
    <property type="entry name" value="Acinus_RRM"/>
</dbReference>
<dbReference type="Gene3D" id="3.30.70.330">
    <property type="match status" value="1"/>
</dbReference>
<feature type="region of interest" description="Disordered" evidence="1">
    <location>
        <begin position="37"/>
        <end position="335"/>
    </location>
</feature>
<sequence length="546" mass="57204">MIDPNSLKVTELKAELTARGLSTKGVKKDLVARLEEALANDGITTGSATEPDVAPKDTDMDLPTNNNKDDHAPSSEQGTPTTQEEAKEIAQIAPPVAEPIAAPAETDIIMAPAPVPAPASSTKPASSIEGVQASTTATITPDPAAGISTLSQEGLIDTTMSNALPADQSTESKKRSLDTDDTTTASSSSNGDSTSGTKETPAKKQKAIAINRDGNEQIIAAAKESLEADARRRSAAPSPSPAPSALPGRTLSASTIATVAEVTTPPAATTDSEAADSATTGSPPGPRSPSDDKKVGGTERRDVRSQFQRSIQLAAQDRKAEITSKSSTVSPTTTSASVVLPESASVKAAAEDPNPATKRALTITNFVRPLVISQVKRMLSEYGEIETLWLDSIKTHCYVIFKEAAEAEKAYNHTNDVVFPQETGKPLKPYFITAEAARNSIAAAELAQKAGKKPVIYTGKEHIAPATPAASARPRAEVKSKTPIVVQRDAAGVIFKRPQVQVVQPTELFKMTKAKPMLYYKAVKEPPAPAAPKETDVPAPEVAEAN</sequence>
<dbReference type="PROSITE" id="PS50800">
    <property type="entry name" value="SAP"/>
    <property type="match status" value="1"/>
</dbReference>
<dbReference type="OrthoDB" id="5348404at2759"/>
<dbReference type="AlphaFoldDB" id="A0A9P5V8H6"/>
<feature type="compositionally biased region" description="Polar residues" evidence="1">
    <location>
        <begin position="74"/>
        <end position="83"/>
    </location>
</feature>
<accession>A0A9P5V8H6</accession>
<feature type="compositionally biased region" description="Low complexity" evidence="1">
    <location>
        <begin position="89"/>
        <end position="105"/>
    </location>
</feature>
<reference evidence="3" key="1">
    <citation type="journal article" date="2020" name="Fungal Divers.">
        <title>Resolving the Mortierellaceae phylogeny through synthesis of multi-gene phylogenetics and phylogenomics.</title>
        <authorList>
            <person name="Vandepol N."/>
            <person name="Liber J."/>
            <person name="Desiro A."/>
            <person name="Na H."/>
            <person name="Kennedy M."/>
            <person name="Barry K."/>
            <person name="Grigoriev I.V."/>
            <person name="Miller A.N."/>
            <person name="O'Donnell K."/>
            <person name="Stajich J.E."/>
            <person name="Bonito G."/>
        </authorList>
    </citation>
    <scope>NUCLEOTIDE SEQUENCE</scope>
    <source>
        <strain evidence="3">NRRL 6426</strain>
    </source>
</reference>
<evidence type="ECO:0000313" key="4">
    <source>
        <dbReference type="Proteomes" id="UP000748756"/>
    </source>
</evidence>
<dbReference type="SMART" id="SM00513">
    <property type="entry name" value="SAP"/>
    <property type="match status" value="1"/>
</dbReference>
<keyword evidence="4" id="KW-1185">Reference proteome</keyword>
<dbReference type="EMBL" id="JAAAUQ010000859">
    <property type="protein sequence ID" value="KAF9147143.1"/>
    <property type="molecule type" value="Genomic_DNA"/>
</dbReference>
<dbReference type="GO" id="GO:0003676">
    <property type="term" value="F:nucleic acid binding"/>
    <property type="evidence" value="ECO:0007669"/>
    <property type="project" value="InterPro"/>
</dbReference>
<feature type="compositionally biased region" description="Polar residues" evidence="1">
    <location>
        <begin position="148"/>
        <end position="162"/>
    </location>
</feature>
<feature type="compositionally biased region" description="Low complexity" evidence="1">
    <location>
        <begin position="118"/>
        <end position="127"/>
    </location>
</feature>
<dbReference type="PANTHER" id="PTHR47031:SF3">
    <property type="entry name" value="SAP DOMAIN-CONTAINING PROTEIN"/>
    <property type="match status" value="1"/>
</dbReference>
<feature type="compositionally biased region" description="Low complexity" evidence="1">
    <location>
        <begin position="255"/>
        <end position="282"/>
    </location>
</feature>
<dbReference type="InterPro" id="IPR003034">
    <property type="entry name" value="SAP_dom"/>
</dbReference>
<dbReference type="CDD" id="cd12432">
    <property type="entry name" value="RRM_ACINU"/>
    <property type="match status" value="1"/>
</dbReference>
<dbReference type="SUPFAM" id="SSF54928">
    <property type="entry name" value="RNA-binding domain, RBD"/>
    <property type="match status" value="1"/>
</dbReference>
<evidence type="ECO:0000313" key="3">
    <source>
        <dbReference type="EMBL" id="KAF9147143.1"/>
    </source>
</evidence>
<proteinExistence type="predicted"/>
<dbReference type="InterPro" id="IPR036361">
    <property type="entry name" value="SAP_dom_sf"/>
</dbReference>
<evidence type="ECO:0000256" key="1">
    <source>
        <dbReference type="SAM" id="MobiDB-lite"/>
    </source>
</evidence>
<evidence type="ECO:0000259" key="2">
    <source>
        <dbReference type="PROSITE" id="PS50800"/>
    </source>
</evidence>
<name>A0A9P5V8H6_9FUNG</name>
<protein>
    <recommendedName>
        <fullName evidence="2">SAP domain-containing protein</fullName>
    </recommendedName>
</protein>
<feature type="compositionally biased region" description="Low complexity" evidence="1">
    <location>
        <begin position="182"/>
        <end position="197"/>
    </location>
</feature>
<feature type="compositionally biased region" description="Low complexity" evidence="1">
    <location>
        <begin position="323"/>
        <end position="335"/>
    </location>
</feature>
<feature type="region of interest" description="Disordered" evidence="1">
    <location>
        <begin position="525"/>
        <end position="546"/>
    </location>
</feature>
<dbReference type="InterPro" id="IPR012677">
    <property type="entry name" value="Nucleotide-bd_a/b_plait_sf"/>
</dbReference>
<dbReference type="InterPro" id="IPR035979">
    <property type="entry name" value="RBD_domain_sf"/>
</dbReference>
<dbReference type="Proteomes" id="UP000748756">
    <property type="component" value="Unassembled WGS sequence"/>
</dbReference>
<dbReference type="PANTHER" id="PTHR47031">
    <property type="entry name" value="SAP DNA-BINDING DOMAIN-CONTAINING PROTEIN"/>
    <property type="match status" value="1"/>
</dbReference>
<dbReference type="Pfam" id="PF02037">
    <property type="entry name" value="SAP"/>
    <property type="match status" value="1"/>
</dbReference>
<dbReference type="Gene3D" id="1.10.720.30">
    <property type="entry name" value="SAP domain"/>
    <property type="match status" value="1"/>
</dbReference>
<organism evidence="3 4">
    <name type="scientific">Linnemannia schmuckeri</name>
    <dbReference type="NCBI Taxonomy" id="64567"/>
    <lineage>
        <taxon>Eukaryota</taxon>
        <taxon>Fungi</taxon>
        <taxon>Fungi incertae sedis</taxon>
        <taxon>Mucoromycota</taxon>
        <taxon>Mortierellomycotina</taxon>
        <taxon>Mortierellomycetes</taxon>
        <taxon>Mortierellales</taxon>
        <taxon>Mortierellaceae</taxon>
        <taxon>Linnemannia</taxon>
    </lineage>
</organism>
<feature type="domain" description="SAP" evidence="2">
    <location>
        <begin position="4"/>
        <end position="38"/>
    </location>
</feature>
<feature type="compositionally biased region" description="Basic and acidic residues" evidence="1">
    <location>
        <begin position="289"/>
        <end position="304"/>
    </location>
</feature>
<dbReference type="SUPFAM" id="SSF68906">
    <property type="entry name" value="SAP domain"/>
    <property type="match status" value="1"/>
</dbReference>
<comment type="caution">
    <text evidence="3">The sequence shown here is derived from an EMBL/GenBank/DDBJ whole genome shotgun (WGS) entry which is preliminary data.</text>
</comment>